<evidence type="ECO:0000256" key="10">
    <source>
        <dbReference type="SAM" id="Phobius"/>
    </source>
</evidence>
<sequence>LAKQKGKSVEHKIDGQLSPHEECVSYLRTYNQTILIQLIKEFSHKSSNQSLSEGTIGDTDTTAVPDFPFVNDWYVVLIWSLIFGCMVLLAIFGNSLIIWCVLRQKVMRTVINIFLLNLTLSDLLTVSFNATFNFVFMLTGHWPFTTTYCHINNFINNLTIASSVFTATVMSIDRYVIYC</sequence>
<evidence type="ECO:0000256" key="5">
    <source>
        <dbReference type="ARBA" id="ARBA00022989"/>
    </source>
</evidence>
<evidence type="ECO:0000259" key="11">
    <source>
        <dbReference type="PROSITE" id="PS50262"/>
    </source>
</evidence>
<dbReference type="PANTHER" id="PTHR46925:SF2">
    <property type="entry name" value="G-PROTEIN COUPLED RECEPTOR TKR-1-RELATED"/>
    <property type="match status" value="1"/>
</dbReference>
<dbReference type="PROSITE" id="PS50262">
    <property type="entry name" value="G_PROTEIN_RECEP_F1_2"/>
    <property type="match status" value="1"/>
</dbReference>
<feature type="transmembrane region" description="Helical" evidence="10">
    <location>
        <begin position="73"/>
        <end position="102"/>
    </location>
</feature>
<keyword evidence="5 10" id="KW-1133">Transmembrane helix</keyword>
<organism evidence="12">
    <name type="scientific">Oppiella nova</name>
    <dbReference type="NCBI Taxonomy" id="334625"/>
    <lineage>
        <taxon>Eukaryota</taxon>
        <taxon>Metazoa</taxon>
        <taxon>Ecdysozoa</taxon>
        <taxon>Arthropoda</taxon>
        <taxon>Chelicerata</taxon>
        <taxon>Arachnida</taxon>
        <taxon>Acari</taxon>
        <taxon>Acariformes</taxon>
        <taxon>Sarcoptiformes</taxon>
        <taxon>Oribatida</taxon>
        <taxon>Brachypylina</taxon>
        <taxon>Oppioidea</taxon>
        <taxon>Oppiidae</taxon>
        <taxon>Oppiella</taxon>
    </lineage>
</organism>
<dbReference type="Pfam" id="PF00001">
    <property type="entry name" value="7tm_1"/>
    <property type="match status" value="1"/>
</dbReference>
<name>A0A7R9MDC5_9ACAR</name>
<keyword evidence="13" id="KW-1185">Reference proteome</keyword>
<proteinExistence type="inferred from homology"/>
<accession>A0A7R9MDC5</accession>
<evidence type="ECO:0000256" key="2">
    <source>
        <dbReference type="ARBA" id="ARBA00010663"/>
    </source>
</evidence>
<protein>
    <recommendedName>
        <fullName evidence="11">G-protein coupled receptors family 1 profile domain-containing protein</fullName>
    </recommendedName>
</protein>
<keyword evidence="8" id="KW-0675">Receptor</keyword>
<dbReference type="Proteomes" id="UP000728032">
    <property type="component" value="Unassembled WGS sequence"/>
</dbReference>
<feature type="non-terminal residue" evidence="12">
    <location>
        <position position="1"/>
    </location>
</feature>
<dbReference type="InterPro" id="IPR017452">
    <property type="entry name" value="GPCR_Rhodpsn_7TM"/>
</dbReference>
<dbReference type="PANTHER" id="PTHR46925">
    <property type="entry name" value="G-PROTEIN COUPLED RECEPTOR TKR-1-RELATED"/>
    <property type="match status" value="1"/>
</dbReference>
<dbReference type="SUPFAM" id="SSF81321">
    <property type="entry name" value="Family A G protein-coupled receptor-like"/>
    <property type="match status" value="1"/>
</dbReference>
<feature type="transmembrane region" description="Helical" evidence="10">
    <location>
        <begin position="114"/>
        <end position="138"/>
    </location>
</feature>
<feature type="non-terminal residue" evidence="12">
    <location>
        <position position="179"/>
    </location>
</feature>
<dbReference type="PRINTS" id="PR00237">
    <property type="entry name" value="GPCRRHODOPSN"/>
</dbReference>
<dbReference type="OrthoDB" id="5981855at2759"/>
<dbReference type="AlphaFoldDB" id="A0A7R9MDC5"/>
<dbReference type="EMBL" id="CAJPVJ010013965">
    <property type="protein sequence ID" value="CAG2175123.1"/>
    <property type="molecule type" value="Genomic_DNA"/>
</dbReference>
<evidence type="ECO:0000256" key="1">
    <source>
        <dbReference type="ARBA" id="ARBA00004651"/>
    </source>
</evidence>
<dbReference type="GO" id="GO:0005886">
    <property type="term" value="C:plasma membrane"/>
    <property type="evidence" value="ECO:0007669"/>
    <property type="project" value="UniProtKB-SubCell"/>
</dbReference>
<keyword evidence="6" id="KW-0297">G-protein coupled receptor</keyword>
<gene>
    <name evidence="12" type="ORF">ONB1V03_LOCUS14562</name>
</gene>
<dbReference type="Gene3D" id="1.20.1070.10">
    <property type="entry name" value="Rhodopsin 7-helix transmembrane proteins"/>
    <property type="match status" value="1"/>
</dbReference>
<keyword evidence="9" id="KW-0807">Transducer</keyword>
<evidence type="ECO:0000313" key="12">
    <source>
        <dbReference type="EMBL" id="CAD7657937.1"/>
    </source>
</evidence>
<feature type="transmembrane region" description="Helical" evidence="10">
    <location>
        <begin position="158"/>
        <end position="177"/>
    </location>
</feature>
<evidence type="ECO:0000256" key="4">
    <source>
        <dbReference type="ARBA" id="ARBA00022692"/>
    </source>
</evidence>
<evidence type="ECO:0000256" key="7">
    <source>
        <dbReference type="ARBA" id="ARBA00023136"/>
    </source>
</evidence>
<dbReference type="InterPro" id="IPR001681">
    <property type="entry name" value="Neurokn_rcpt"/>
</dbReference>
<evidence type="ECO:0000256" key="9">
    <source>
        <dbReference type="ARBA" id="ARBA00023224"/>
    </source>
</evidence>
<evidence type="ECO:0000256" key="8">
    <source>
        <dbReference type="ARBA" id="ARBA00023170"/>
    </source>
</evidence>
<keyword evidence="4 10" id="KW-0812">Transmembrane</keyword>
<dbReference type="InterPro" id="IPR000276">
    <property type="entry name" value="GPCR_Rhodpsn"/>
</dbReference>
<feature type="domain" description="G-protein coupled receptors family 1 profile" evidence="11">
    <location>
        <begin position="93"/>
        <end position="179"/>
    </location>
</feature>
<evidence type="ECO:0000313" key="13">
    <source>
        <dbReference type="Proteomes" id="UP000728032"/>
    </source>
</evidence>
<evidence type="ECO:0000256" key="6">
    <source>
        <dbReference type="ARBA" id="ARBA00023040"/>
    </source>
</evidence>
<dbReference type="GO" id="GO:0004995">
    <property type="term" value="F:tachykinin receptor activity"/>
    <property type="evidence" value="ECO:0007669"/>
    <property type="project" value="InterPro"/>
</dbReference>
<comment type="subcellular location">
    <subcellularLocation>
        <location evidence="1">Cell membrane</location>
        <topology evidence="1">Multi-pass membrane protein</topology>
    </subcellularLocation>
</comment>
<keyword evidence="3" id="KW-1003">Cell membrane</keyword>
<reference evidence="12" key="1">
    <citation type="submission" date="2020-11" db="EMBL/GenBank/DDBJ databases">
        <authorList>
            <person name="Tran Van P."/>
        </authorList>
    </citation>
    <scope>NUCLEOTIDE SEQUENCE</scope>
</reference>
<keyword evidence="7 10" id="KW-0472">Membrane</keyword>
<evidence type="ECO:0000256" key="3">
    <source>
        <dbReference type="ARBA" id="ARBA00022475"/>
    </source>
</evidence>
<comment type="similarity">
    <text evidence="2">Belongs to the G-protein coupled receptor 1 family.</text>
</comment>
<dbReference type="EMBL" id="OC928790">
    <property type="protein sequence ID" value="CAD7657937.1"/>
    <property type="molecule type" value="Genomic_DNA"/>
</dbReference>